<protein>
    <submittedName>
        <fullName evidence="1">Uncharacterized protein</fullName>
    </submittedName>
</protein>
<evidence type="ECO:0000313" key="2">
    <source>
        <dbReference type="Proteomes" id="UP001224087"/>
    </source>
</evidence>
<reference evidence="1" key="1">
    <citation type="submission" date="2019-12" db="EMBL/GenBank/DDBJ databases">
        <title>The DNA Methylation Landscape of Giant Viruses.</title>
        <authorList>
            <person name="Jeudy S."/>
            <person name="Rigou S."/>
            <person name="Alempic J.-M."/>
            <person name="Claverie J.-M."/>
            <person name="Abergel C."/>
            <person name="Legendre M."/>
        </authorList>
    </citation>
    <scope>NUCLEOTIDE SEQUENCE</scope>
    <source>
        <strain evidence="1">P4</strain>
    </source>
</reference>
<dbReference type="EMBL" id="MN873693">
    <property type="protein sequence ID" value="QIN54135.1"/>
    <property type="molecule type" value="Genomic_DNA"/>
</dbReference>
<accession>A0A6G8MXT1</accession>
<proteinExistence type="predicted"/>
<sequence length="91" mass="10439">MEGLDMLDNTSMTVFYPHDLSIRGAVVVSCEEEVIGKLELERGYVDREAFLSKWGQLVTPDMIGSNSYLVKYRWIRKGESLQIEDTRVSVH</sequence>
<evidence type="ECO:0000313" key="1">
    <source>
        <dbReference type="EMBL" id="QIN54135.1"/>
    </source>
</evidence>
<keyword evidence="2" id="KW-1185">Reference proteome</keyword>
<name>A0A6G8MXT1_9VIRU</name>
<organism evidence="1 2">
    <name type="scientific">Cedratvirus kamchatka</name>
    <dbReference type="NCBI Taxonomy" id="2716914"/>
    <lineage>
        <taxon>Viruses</taxon>
        <taxon>Pithoviruses</taxon>
        <taxon>Orthocedratvirinae</taxon>
        <taxon>Alphacedratvirus</taxon>
        <taxon>Alphacedratvirus rossiense</taxon>
    </lineage>
</organism>
<dbReference type="Proteomes" id="UP001224087">
    <property type="component" value="Segment"/>
</dbReference>
<gene>
    <name evidence="1" type="primary">ck10</name>
</gene>